<proteinExistence type="inferred from homology"/>
<comment type="caution">
    <text evidence="3">The sequence shown here is derived from an EMBL/GenBank/DDBJ whole genome shotgun (WGS) entry which is preliminary data.</text>
</comment>
<dbReference type="AlphaFoldDB" id="A0A8H7SAC7"/>
<gene>
    <name evidence="3" type="ORF">INT45_010847</name>
</gene>
<feature type="compositionally biased region" description="Acidic residues" evidence="2">
    <location>
        <begin position="441"/>
        <end position="451"/>
    </location>
</feature>
<dbReference type="SUPFAM" id="SSF53098">
    <property type="entry name" value="Ribonuclease H-like"/>
    <property type="match status" value="1"/>
</dbReference>
<evidence type="ECO:0000313" key="4">
    <source>
        <dbReference type="Proteomes" id="UP000646827"/>
    </source>
</evidence>
<dbReference type="InterPro" id="IPR012337">
    <property type="entry name" value="RNaseH-like_sf"/>
</dbReference>
<feature type="compositionally biased region" description="Basic and acidic residues" evidence="2">
    <location>
        <begin position="229"/>
        <end position="243"/>
    </location>
</feature>
<dbReference type="InterPro" id="IPR036397">
    <property type="entry name" value="RNaseH_sf"/>
</dbReference>
<evidence type="ECO:0000256" key="1">
    <source>
        <dbReference type="ARBA" id="ARBA00008372"/>
    </source>
</evidence>
<dbReference type="InterPro" id="IPR051181">
    <property type="entry name" value="CAF1_poly(A)_ribonucleases"/>
</dbReference>
<feature type="compositionally biased region" description="Low complexity" evidence="2">
    <location>
        <begin position="430"/>
        <end position="440"/>
    </location>
</feature>
<dbReference type="GO" id="GO:0000175">
    <property type="term" value="F:3'-5'-RNA exonuclease activity"/>
    <property type="evidence" value="ECO:0007669"/>
    <property type="project" value="TreeGrafter"/>
</dbReference>
<dbReference type="PANTHER" id="PTHR15092:SF22">
    <property type="entry name" value="POLY(A)-SPECIFIC RIBONUCLEASE PNLDC1"/>
    <property type="match status" value="1"/>
</dbReference>
<evidence type="ECO:0000256" key="2">
    <source>
        <dbReference type="SAM" id="MobiDB-lite"/>
    </source>
</evidence>
<dbReference type="InterPro" id="IPR006941">
    <property type="entry name" value="RNase_CAF1"/>
</dbReference>
<dbReference type="Gene3D" id="3.30.420.10">
    <property type="entry name" value="Ribonuclease H-like superfamily/Ribonuclease H"/>
    <property type="match status" value="1"/>
</dbReference>
<protein>
    <recommendedName>
        <fullName evidence="5">Exonuclease domain-containing protein</fullName>
    </recommendedName>
</protein>
<feature type="non-terminal residue" evidence="3">
    <location>
        <position position="1"/>
    </location>
</feature>
<evidence type="ECO:0008006" key="5">
    <source>
        <dbReference type="Google" id="ProtNLM"/>
    </source>
</evidence>
<keyword evidence="4" id="KW-1185">Reference proteome</keyword>
<name>A0A8H7SAC7_9FUNG</name>
<feature type="region of interest" description="Disordered" evidence="2">
    <location>
        <begin position="229"/>
        <end position="250"/>
    </location>
</feature>
<dbReference type="Proteomes" id="UP000646827">
    <property type="component" value="Unassembled WGS sequence"/>
</dbReference>
<evidence type="ECO:0000313" key="3">
    <source>
        <dbReference type="EMBL" id="KAG2224898.1"/>
    </source>
</evidence>
<dbReference type="PANTHER" id="PTHR15092">
    <property type="entry name" value="POLY A -SPECIFIC RIBONUCLEASE/TARGET OF EGR1, MEMBER 1"/>
    <property type="match status" value="1"/>
</dbReference>
<sequence>MLTLYIYIYIYRHSINKWLQSENTSKPLIIQTNNSFIRRLVHQELQDGKYNGYLTGRLRDTKHMSIHKLSEEERSANMRVDNVQTELNFRRVIELINQTKCPVIVHNGYLDILHTIDQFWQYLPSSVIEFKNIANEMWSRTVDTKYLAEFHPHLKKCFNSTVLGSLYNTVSTELLEAEVSLKIADGYDRYSQDEDAQHEAGYDAFMTGSIFIGFARFILESEAKKLEREKSTKIKSGKEKNMDESDSDNESIATTLSEDGQVAKDTPDPSPFGAEILTSYYNRIFVARCDIPYIDLVNEEQMPVIEVPNRFYMTNVPEGITVSGIETLYPELRPMSVHWINTSTAWLIVKHDNRIELAKEGILGEERVKPFLRGQTRQYEGEALHITPDAAKIELFGFERWRTKPEFQTNGLQNADVKEAQGNKSVNEDNNGSGEISSSTESDDSDNDNDEQPEKLNNDNTTPSSPRRVDQESIMAAIGESYIPVGGNAYDDLGIPLPPSFRRGLKRKATNDEEKED</sequence>
<organism evidence="3 4">
    <name type="scientific">Circinella minor</name>
    <dbReference type="NCBI Taxonomy" id="1195481"/>
    <lineage>
        <taxon>Eukaryota</taxon>
        <taxon>Fungi</taxon>
        <taxon>Fungi incertae sedis</taxon>
        <taxon>Mucoromycota</taxon>
        <taxon>Mucoromycotina</taxon>
        <taxon>Mucoromycetes</taxon>
        <taxon>Mucorales</taxon>
        <taxon>Lichtheimiaceae</taxon>
        <taxon>Circinella</taxon>
    </lineage>
</organism>
<accession>A0A8H7SAC7</accession>
<comment type="similarity">
    <text evidence="1">Belongs to the CAF1 family.</text>
</comment>
<reference evidence="3 4" key="1">
    <citation type="submission" date="2020-12" db="EMBL/GenBank/DDBJ databases">
        <title>Metabolic potential, ecology and presence of endohyphal bacteria is reflected in genomic diversity of Mucoromycotina.</title>
        <authorList>
            <person name="Muszewska A."/>
            <person name="Okrasinska A."/>
            <person name="Steczkiewicz K."/>
            <person name="Drgas O."/>
            <person name="Orlowska M."/>
            <person name="Perlinska-Lenart U."/>
            <person name="Aleksandrzak-Piekarczyk T."/>
            <person name="Szatraj K."/>
            <person name="Zielenkiewicz U."/>
            <person name="Pilsyk S."/>
            <person name="Malc E."/>
            <person name="Mieczkowski P."/>
            <person name="Kruszewska J.S."/>
            <person name="Biernat P."/>
            <person name="Pawlowska J."/>
        </authorList>
    </citation>
    <scope>NUCLEOTIDE SEQUENCE [LARGE SCALE GENOMIC DNA]</scope>
    <source>
        <strain evidence="3 4">CBS 142.35</strain>
    </source>
</reference>
<dbReference type="EMBL" id="JAEPRB010000035">
    <property type="protein sequence ID" value="KAG2224898.1"/>
    <property type="molecule type" value="Genomic_DNA"/>
</dbReference>
<dbReference type="GO" id="GO:0003723">
    <property type="term" value="F:RNA binding"/>
    <property type="evidence" value="ECO:0007669"/>
    <property type="project" value="TreeGrafter"/>
</dbReference>
<dbReference type="OrthoDB" id="1432093at2759"/>
<dbReference type="Pfam" id="PF04857">
    <property type="entry name" value="CAF1"/>
    <property type="match status" value="1"/>
</dbReference>
<feature type="region of interest" description="Disordered" evidence="2">
    <location>
        <begin position="407"/>
        <end position="517"/>
    </location>
</feature>